<organism evidence="1 2">
    <name type="scientific">Ficus carica</name>
    <name type="common">Common fig</name>
    <dbReference type="NCBI Taxonomy" id="3494"/>
    <lineage>
        <taxon>Eukaryota</taxon>
        <taxon>Viridiplantae</taxon>
        <taxon>Streptophyta</taxon>
        <taxon>Embryophyta</taxon>
        <taxon>Tracheophyta</taxon>
        <taxon>Spermatophyta</taxon>
        <taxon>Magnoliopsida</taxon>
        <taxon>eudicotyledons</taxon>
        <taxon>Gunneridae</taxon>
        <taxon>Pentapetalae</taxon>
        <taxon>rosids</taxon>
        <taxon>fabids</taxon>
        <taxon>Rosales</taxon>
        <taxon>Moraceae</taxon>
        <taxon>Ficeae</taxon>
        <taxon>Ficus</taxon>
    </lineage>
</organism>
<keyword evidence="2" id="KW-1185">Reference proteome</keyword>
<dbReference type="EMBL" id="BTGU01000246">
    <property type="protein sequence ID" value="GMN65570.1"/>
    <property type="molecule type" value="Genomic_DNA"/>
</dbReference>
<comment type="caution">
    <text evidence="1">The sequence shown here is derived from an EMBL/GenBank/DDBJ whole genome shotgun (WGS) entry which is preliminary data.</text>
</comment>
<dbReference type="Gramene" id="FCD_00020516-RA">
    <property type="protein sequence ID" value="FCD_00020516-RA:cds"/>
    <property type="gene ID" value="FCD_00020516"/>
</dbReference>
<dbReference type="AlphaFoldDB" id="A0AA88J935"/>
<protein>
    <submittedName>
        <fullName evidence="1">Uncharacterized protein</fullName>
    </submittedName>
</protein>
<reference evidence="1" key="1">
    <citation type="submission" date="2023-07" db="EMBL/GenBank/DDBJ databases">
        <title>draft genome sequence of fig (Ficus carica).</title>
        <authorList>
            <person name="Takahashi T."/>
            <person name="Nishimura K."/>
        </authorList>
    </citation>
    <scope>NUCLEOTIDE SEQUENCE</scope>
</reference>
<gene>
    <name evidence="1" type="ORF">TIFTF001_034653</name>
</gene>
<evidence type="ECO:0000313" key="2">
    <source>
        <dbReference type="Proteomes" id="UP001187192"/>
    </source>
</evidence>
<evidence type="ECO:0000313" key="1">
    <source>
        <dbReference type="EMBL" id="GMN65570.1"/>
    </source>
</evidence>
<sequence length="50" mass="5658">MMLEKAIATNGGFTELELHYVASRRPSKPGDLLNRDGHLNYNGMARILWV</sequence>
<dbReference type="Proteomes" id="UP001187192">
    <property type="component" value="Unassembled WGS sequence"/>
</dbReference>
<name>A0AA88J935_FICCA</name>
<accession>A0AA88J935</accession>
<proteinExistence type="predicted"/>